<evidence type="ECO:0000313" key="1">
    <source>
        <dbReference type="EnsemblMetazoa" id="GAUT009628-PA"/>
    </source>
</evidence>
<reference evidence="1" key="1">
    <citation type="submission" date="2020-05" db="UniProtKB">
        <authorList>
            <consortium name="EnsemblMetazoa"/>
        </authorList>
    </citation>
    <scope>IDENTIFICATION</scope>
    <source>
        <strain evidence="1">TTRI</strain>
    </source>
</reference>
<dbReference type="AlphaFoldDB" id="A0A1A9UMQ8"/>
<dbReference type="EnsemblMetazoa" id="GAUT009628-RA">
    <property type="protein sequence ID" value="GAUT009628-PA"/>
    <property type="gene ID" value="GAUT009628"/>
</dbReference>
<dbReference type="Proteomes" id="UP000078200">
    <property type="component" value="Unassembled WGS sequence"/>
</dbReference>
<keyword evidence="2" id="KW-1185">Reference proteome</keyword>
<proteinExistence type="predicted"/>
<sequence length="248" mass="28771">MKSDVLQTRPFQDLFDSLEVIVYNRQLKNCLTVVQNTLAAQFCNQKMNIKPTIRNLELKFRAATIFNPFNPLSDNKNTNNESDKHSTDEDEKYVNGISEFFKTKFIYGTNLSPTARNHTEHTEHRLHAASVVSEASEFTFVLLLKSPFVCIVRCCHLIHSIYTISAKTSKSYGQQKMKRENVLKKFNLKLATNSELLLQTSGKFSKKFFLKEHFIRIRTLLKNFNKRENAREQRAGHVFRIESSSQLV</sequence>
<dbReference type="VEuPathDB" id="VectorBase:GAUT009628"/>
<organism evidence="1 2">
    <name type="scientific">Glossina austeni</name>
    <name type="common">Savannah tsetse fly</name>
    <dbReference type="NCBI Taxonomy" id="7395"/>
    <lineage>
        <taxon>Eukaryota</taxon>
        <taxon>Metazoa</taxon>
        <taxon>Ecdysozoa</taxon>
        <taxon>Arthropoda</taxon>
        <taxon>Hexapoda</taxon>
        <taxon>Insecta</taxon>
        <taxon>Pterygota</taxon>
        <taxon>Neoptera</taxon>
        <taxon>Endopterygota</taxon>
        <taxon>Diptera</taxon>
        <taxon>Brachycera</taxon>
        <taxon>Muscomorpha</taxon>
        <taxon>Hippoboscoidea</taxon>
        <taxon>Glossinidae</taxon>
        <taxon>Glossina</taxon>
    </lineage>
</organism>
<accession>A0A1A9UMQ8</accession>
<name>A0A1A9UMQ8_GLOAU</name>
<protein>
    <submittedName>
        <fullName evidence="1">Uncharacterized protein</fullName>
    </submittedName>
</protein>
<evidence type="ECO:0000313" key="2">
    <source>
        <dbReference type="Proteomes" id="UP000078200"/>
    </source>
</evidence>